<dbReference type="Proteomes" id="UP000001745">
    <property type="component" value="Unassembled WGS sequence"/>
</dbReference>
<dbReference type="InParanoid" id="B8MAX2"/>
<dbReference type="EMBL" id="EQ962655">
    <property type="protein sequence ID" value="EED18673.1"/>
    <property type="molecule type" value="Genomic_DNA"/>
</dbReference>
<proteinExistence type="predicted"/>
<feature type="region of interest" description="Disordered" evidence="1">
    <location>
        <begin position="71"/>
        <end position="106"/>
    </location>
</feature>
<feature type="region of interest" description="Disordered" evidence="1">
    <location>
        <begin position="294"/>
        <end position="316"/>
    </location>
</feature>
<evidence type="ECO:0000313" key="3">
    <source>
        <dbReference type="Proteomes" id="UP000001745"/>
    </source>
</evidence>
<feature type="compositionally biased region" description="Polar residues" evidence="1">
    <location>
        <begin position="306"/>
        <end position="316"/>
    </location>
</feature>
<feature type="compositionally biased region" description="Polar residues" evidence="1">
    <location>
        <begin position="88"/>
        <end position="104"/>
    </location>
</feature>
<organism evidence="2 3">
    <name type="scientific">Talaromyces stipitatus (strain ATCC 10500 / CBS 375.48 / QM 6759 / NRRL 1006)</name>
    <name type="common">Penicillium stipitatum</name>
    <dbReference type="NCBI Taxonomy" id="441959"/>
    <lineage>
        <taxon>Eukaryota</taxon>
        <taxon>Fungi</taxon>
        <taxon>Dikarya</taxon>
        <taxon>Ascomycota</taxon>
        <taxon>Pezizomycotina</taxon>
        <taxon>Eurotiomycetes</taxon>
        <taxon>Eurotiomycetidae</taxon>
        <taxon>Eurotiales</taxon>
        <taxon>Trichocomaceae</taxon>
        <taxon>Talaromyces</taxon>
        <taxon>Talaromyces sect. Talaromyces</taxon>
    </lineage>
</organism>
<dbReference type="AlphaFoldDB" id="B8MAX2"/>
<dbReference type="RefSeq" id="XP_002482665.1">
    <property type="nucleotide sequence ID" value="XM_002482620.1"/>
</dbReference>
<evidence type="ECO:0000313" key="2">
    <source>
        <dbReference type="EMBL" id="EED18673.1"/>
    </source>
</evidence>
<dbReference type="PhylomeDB" id="B8MAX2"/>
<dbReference type="STRING" id="441959.B8MAX2"/>
<dbReference type="eggNOG" id="ENOG502SPEQ">
    <property type="taxonomic scope" value="Eukaryota"/>
</dbReference>
<gene>
    <name evidence="2" type="ORF">TSTA_124020</name>
</gene>
<dbReference type="GeneID" id="8098353"/>
<keyword evidence="3" id="KW-1185">Reference proteome</keyword>
<evidence type="ECO:0000256" key="1">
    <source>
        <dbReference type="SAM" id="MobiDB-lite"/>
    </source>
</evidence>
<feature type="region of interest" description="Disordered" evidence="1">
    <location>
        <begin position="457"/>
        <end position="483"/>
    </location>
</feature>
<feature type="compositionally biased region" description="Basic and acidic residues" evidence="1">
    <location>
        <begin position="336"/>
        <end position="355"/>
    </location>
</feature>
<dbReference type="OrthoDB" id="5428259at2759"/>
<dbReference type="VEuPathDB" id="FungiDB:TSTA_124020"/>
<reference evidence="3" key="1">
    <citation type="journal article" date="2015" name="Genome Announc.">
        <title>Genome sequence of the AIDS-associated pathogen Penicillium marneffei (ATCC18224) and its near taxonomic relative Talaromyces stipitatus (ATCC10500).</title>
        <authorList>
            <person name="Nierman W.C."/>
            <person name="Fedorova-Abrams N.D."/>
            <person name="Andrianopoulos A."/>
        </authorList>
    </citation>
    <scope>NUCLEOTIDE SEQUENCE [LARGE SCALE GENOMIC DNA]</scope>
    <source>
        <strain evidence="3">ATCC 10500 / CBS 375.48 / QM 6759 / NRRL 1006</strain>
    </source>
</reference>
<accession>B8MAX2</accession>
<protein>
    <submittedName>
        <fullName evidence="2">Uncharacterized protein</fullName>
    </submittedName>
</protein>
<dbReference type="HOGENOM" id="CLU_511085_0_0_1"/>
<sequence>MDATSLSCSICNKKPQFSDISHLLTHIASKAHLASHFRLQVKSHHDPFANEALTQYDQWYEENDIARLLSDRMASSKSSRRRPSNRSLGTETDVPSQSSFTFPENNIDPRLSDAYQPLTEGGHDRIKVSSLINSSDPRGMFAPKVETGSPLPGIENIPWYGHNRGRHSFEHKYNPFLSMELHGTPLKEKENLEFSGSNLDIPEDKKVDEVSRLKGIQWPGMDCFDAASDAMKRQRNQKKDASTFKAMEAASCASEPSELVFSPSGTLRRERQITGFVEEDDLLPGEWTIPKYRRDRRDRRGREIQETSTARGRQGSQRIALAVADANRSVLGGRVAKREPQAKRSALGDEKRREPSIQITSSKSKDHGLSHGHFRRTYDEDVDLQLSAGPTGRRRLRSRLNIFRDNHTPEVEHKRDAPSLDIVSHPTTRNEQHGLTYQQRASDALHNLMETNDSYKMPTLSHDTGPTAEHSDSHNRTSAPNTSRNIDGIYLVDTAIGPTHRVPYDPLVGGNVLHYRWDWHGTELGRGANDADDSMLDGSLFYNRAVSTDSTIYQDEQDTKSCLWLDGSYGR</sequence>
<name>B8MAX2_TALSN</name>
<feature type="region of interest" description="Disordered" evidence="1">
    <location>
        <begin position="334"/>
        <end position="374"/>
    </location>
</feature>